<dbReference type="Proteomes" id="UP000013777">
    <property type="component" value="Unassembled WGS sequence"/>
</dbReference>
<accession>R2S4J5</accession>
<comment type="caution">
    <text evidence="1">The sequence shown here is derived from an EMBL/GenBank/DDBJ whole genome shotgun (WGS) entry which is preliminary data.</text>
</comment>
<sequence length="64" mass="7701">MTLKIDQEKLTIMGVPFDSQKEFRFVWYVVSSNMIEGWEPSVEDVKRLRERAISKREDPRRGER</sequence>
<keyword evidence="2" id="KW-1185">Reference proteome</keyword>
<name>R2S4J5_9ENTE</name>
<dbReference type="RefSeq" id="WP_010752826.1">
    <property type="nucleotide sequence ID" value="NZ_ASVU01000001.1"/>
</dbReference>
<dbReference type="OrthoDB" id="2225414at2"/>
<evidence type="ECO:0000313" key="2">
    <source>
        <dbReference type="Proteomes" id="UP000013777"/>
    </source>
</evidence>
<proteinExistence type="predicted"/>
<gene>
    <name evidence="1" type="ORF">UAS_00150</name>
</gene>
<dbReference type="AlphaFoldDB" id="R2S4J5"/>
<dbReference type="PATRIC" id="fig|1158606.3.peg.140"/>
<evidence type="ECO:0000313" key="1">
    <source>
        <dbReference type="EMBL" id="EOH90425.1"/>
    </source>
</evidence>
<dbReference type="HOGENOM" id="CLU_187748_0_0_9"/>
<dbReference type="eggNOG" id="ENOG5033M40">
    <property type="taxonomic scope" value="Bacteria"/>
</dbReference>
<dbReference type="EMBL" id="AJAP01000004">
    <property type="protein sequence ID" value="EOH90425.1"/>
    <property type="molecule type" value="Genomic_DNA"/>
</dbReference>
<organism evidence="1 2">
    <name type="scientific">Enterococcus asini ATCC 700915</name>
    <dbReference type="NCBI Taxonomy" id="1158606"/>
    <lineage>
        <taxon>Bacteria</taxon>
        <taxon>Bacillati</taxon>
        <taxon>Bacillota</taxon>
        <taxon>Bacilli</taxon>
        <taxon>Lactobacillales</taxon>
        <taxon>Enterococcaceae</taxon>
        <taxon>Enterococcus</taxon>
    </lineage>
</organism>
<protein>
    <submittedName>
        <fullName evidence="1">Uncharacterized protein</fullName>
    </submittedName>
</protein>
<reference evidence="1 2" key="1">
    <citation type="submission" date="2013-02" db="EMBL/GenBank/DDBJ databases">
        <title>The Genome Sequence of Enterococcus asini ATCC_700915.</title>
        <authorList>
            <consortium name="The Broad Institute Genome Sequencing Platform"/>
            <consortium name="The Broad Institute Genome Sequencing Center for Infectious Disease"/>
            <person name="Earl A.M."/>
            <person name="Gilmore M.S."/>
            <person name="Lebreton F."/>
            <person name="Walker B."/>
            <person name="Young S.K."/>
            <person name="Zeng Q."/>
            <person name="Gargeya S."/>
            <person name="Fitzgerald M."/>
            <person name="Haas B."/>
            <person name="Abouelleil A."/>
            <person name="Alvarado L."/>
            <person name="Arachchi H.M."/>
            <person name="Berlin A.M."/>
            <person name="Chapman S.B."/>
            <person name="Dewar J."/>
            <person name="Goldberg J."/>
            <person name="Griggs A."/>
            <person name="Gujja S."/>
            <person name="Hansen M."/>
            <person name="Howarth C."/>
            <person name="Imamovic A."/>
            <person name="Larimer J."/>
            <person name="McCowan C."/>
            <person name="Murphy C."/>
            <person name="Neiman D."/>
            <person name="Pearson M."/>
            <person name="Priest M."/>
            <person name="Roberts A."/>
            <person name="Saif S."/>
            <person name="Shea T."/>
            <person name="Sisk P."/>
            <person name="Sykes S."/>
            <person name="Wortman J."/>
            <person name="Nusbaum C."/>
            <person name="Birren B."/>
        </authorList>
    </citation>
    <scope>NUCLEOTIDE SEQUENCE [LARGE SCALE GENOMIC DNA]</scope>
    <source>
        <strain evidence="1 2">ATCC 700915</strain>
    </source>
</reference>
<dbReference type="GeneID" id="78364175"/>